<comment type="caution">
    <text evidence="2">The sequence shown here is derived from an EMBL/GenBank/DDBJ whole genome shotgun (WGS) entry which is preliminary data.</text>
</comment>
<accession>A0AAD9IWH2</accession>
<dbReference type="PANTHER" id="PTHR37984:SF8">
    <property type="entry name" value="CCHC-TYPE DOMAIN-CONTAINING PROTEIN"/>
    <property type="match status" value="1"/>
</dbReference>
<protein>
    <recommendedName>
        <fullName evidence="1">Integrase zinc-binding domain-containing protein</fullName>
    </recommendedName>
</protein>
<dbReference type="Gene3D" id="1.10.340.70">
    <property type="match status" value="1"/>
</dbReference>
<name>A0AAD9IWH2_9ANNE</name>
<dbReference type="Proteomes" id="UP001208570">
    <property type="component" value="Unassembled WGS sequence"/>
</dbReference>
<dbReference type="InterPro" id="IPR050951">
    <property type="entry name" value="Retrovirus_Pol_polyprotein"/>
</dbReference>
<reference evidence="2" key="1">
    <citation type="journal article" date="2023" name="Mol. Biol. Evol.">
        <title>Third-Generation Sequencing Reveals the Adaptive Role of the Epigenome in Three Deep-Sea Polychaetes.</title>
        <authorList>
            <person name="Perez M."/>
            <person name="Aroh O."/>
            <person name="Sun Y."/>
            <person name="Lan Y."/>
            <person name="Juniper S.K."/>
            <person name="Young C.R."/>
            <person name="Angers B."/>
            <person name="Qian P.Y."/>
        </authorList>
    </citation>
    <scope>NUCLEOTIDE SEQUENCE</scope>
    <source>
        <strain evidence="2">P08H-3</strain>
    </source>
</reference>
<dbReference type="Pfam" id="PF17921">
    <property type="entry name" value="Integrase_H2C2"/>
    <property type="match status" value="1"/>
</dbReference>
<keyword evidence="3" id="KW-1185">Reference proteome</keyword>
<evidence type="ECO:0000313" key="2">
    <source>
        <dbReference type="EMBL" id="KAK2141335.1"/>
    </source>
</evidence>
<dbReference type="EMBL" id="JAODUP010001117">
    <property type="protein sequence ID" value="KAK2141335.1"/>
    <property type="molecule type" value="Genomic_DNA"/>
</dbReference>
<dbReference type="FunFam" id="1.10.340.70:FF:000003">
    <property type="entry name" value="Protein CBG25708"/>
    <property type="match status" value="1"/>
</dbReference>
<organism evidence="2 3">
    <name type="scientific">Paralvinella palmiformis</name>
    <dbReference type="NCBI Taxonomy" id="53620"/>
    <lineage>
        <taxon>Eukaryota</taxon>
        <taxon>Metazoa</taxon>
        <taxon>Spiralia</taxon>
        <taxon>Lophotrochozoa</taxon>
        <taxon>Annelida</taxon>
        <taxon>Polychaeta</taxon>
        <taxon>Sedentaria</taxon>
        <taxon>Canalipalpata</taxon>
        <taxon>Terebellida</taxon>
        <taxon>Terebelliformia</taxon>
        <taxon>Alvinellidae</taxon>
        <taxon>Paralvinella</taxon>
    </lineage>
</organism>
<sequence>MEYIYMSEATSQQVKKCTITDPSLQVLMITVINGRPKMRQERRKYIREYWTYRDELTVQYGIIYKGMRVIIPKYMRPQMIALSHSLHLGADACVRWARDVIFWPSVASDIRENVQSCDICNDYKANNQKEPLMTHQLPESPRPKFAQDLFSLHGDNYLVTVDYYSGYLN</sequence>
<dbReference type="AlphaFoldDB" id="A0AAD9IWH2"/>
<dbReference type="InterPro" id="IPR041588">
    <property type="entry name" value="Integrase_H2C2"/>
</dbReference>
<evidence type="ECO:0000259" key="1">
    <source>
        <dbReference type="Pfam" id="PF17921"/>
    </source>
</evidence>
<proteinExistence type="predicted"/>
<evidence type="ECO:0000313" key="3">
    <source>
        <dbReference type="Proteomes" id="UP001208570"/>
    </source>
</evidence>
<feature type="domain" description="Integrase zinc-binding" evidence="1">
    <location>
        <begin position="71"/>
        <end position="125"/>
    </location>
</feature>
<dbReference type="PANTHER" id="PTHR37984">
    <property type="entry name" value="PROTEIN CBG26694"/>
    <property type="match status" value="1"/>
</dbReference>
<gene>
    <name evidence="2" type="ORF">LSH36_1116g00008</name>
</gene>